<evidence type="ECO:0000313" key="2">
    <source>
        <dbReference type="EMBL" id="OGZ62749.1"/>
    </source>
</evidence>
<organism evidence="2 3">
    <name type="scientific">Candidatus Spechtbacteria bacterium RIFCSPLOWO2_02_FULL_38_8</name>
    <dbReference type="NCBI Taxonomy" id="1802164"/>
    <lineage>
        <taxon>Bacteria</taxon>
        <taxon>Candidatus Spechtiibacteriota</taxon>
    </lineage>
</organism>
<comment type="caution">
    <text evidence="2">The sequence shown here is derived from an EMBL/GenBank/DDBJ whole genome shotgun (WGS) entry which is preliminary data.</text>
</comment>
<gene>
    <name evidence="2" type="ORF">A3H51_00540</name>
</gene>
<accession>A0A1G2HJZ9</accession>
<dbReference type="Proteomes" id="UP000178509">
    <property type="component" value="Unassembled WGS sequence"/>
</dbReference>
<evidence type="ECO:0000256" key="1">
    <source>
        <dbReference type="SAM" id="Phobius"/>
    </source>
</evidence>
<proteinExistence type="predicted"/>
<keyword evidence="1" id="KW-0812">Transmembrane</keyword>
<protein>
    <submittedName>
        <fullName evidence="2">Uncharacterized protein</fullName>
    </submittedName>
</protein>
<name>A0A1G2HJZ9_9BACT</name>
<sequence>MQAPLKFTTQKRRKESFLLRTFRKLERWTTLAGFKDFLKNRARESLHAEGFKKTLRAVVLYSLYLLLTLGQFAALALFTLSIVANFAGSTTPMLATLVNPDLNFTEKIKTITGFTGKVKVGEETDSVLNCSDPNLHWRPDLNTFIKNNKIFLKAEKSAGTIVLREPVSSFLGLELQLKSLMQSGINIIISFKNSDGTLKYAIGDGDFRTIRYSYTDKNGILRIQEVLKLGNSIYNANEIGFKLTTLEKTDSTLASAIVSYYDIYGRLHNQDLEDINIPNTQQVYLNIGIGIDARQEIQKQDAYIELLNCSIMQTKPSRLLNI</sequence>
<evidence type="ECO:0000313" key="3">
    <source>
        <dbReference type="Proteomes" id="UP000178509"/>
    </source>
</evidence>
<keyword evidence="1" id="KW-1133">Transmembrane helix</keyword>
<reference evidence="2 3" key="1">
    <citation type="journal article" date="2016" name="Nat. Commun.">
        <title>Thousands of microbial genomes shed light on interconnected biogeochemical processes in an aquifer system.</title>
        <authorList>
            <person name="Anantharaman K."/>
            <person name="Brown C.T."/>
            <person name="Hug L.A."/>
            <person name="Sharon I."/>
            <person name="Castelle C.J."/>
            <person name="Probst A.J."/>
            <person name="Thomas B.C."/>
            <person name="Singh A."/>
            <person name="Wilkins M.J."/>
            <person name="Karaoz U."/>
            <person name="Brodie E.L."/>
            <person name="Williams K.H."/>
            <person name="Hubbard S.S."/>
            <person name="Banfield J.F."/>
        </authorList>
    </citation>
    <scope>NUCLEOTIDE SEQUENCE [LARGE SCALE GENOMIC DNA]</scope>
</reference>
<feature type="transmembrane region" description="Helical" evidence="1">
    <location>
        <begin position="58"/>
        <end position="84"/>
    </location>
</feature>
<dbReference type="EMBL" id="MHOJ01000011">
    <property type="protein sequence ID" value="OGZ62749.1"/>
    <property type="molecule type" value="Genomic_DNA"/>
</dbReference>
<dbReference type="AlphaFoldDB" id="A0A1G2HJZ9"/>
<keyword evidence="1" id="KW-0472">Membrane</keyword>